<dbReference type="PANTHER" id="PTHR45914:SF12">
    <property type="entry name" value="TRANSCRIPTION FACTOR BHLH87"/>
    <property type="match status" value="1"/>
</dbReference>
<dbReference type="Gene3D" id="4.10.280.10">
    <property type="entry name" value="Helix-loop-helix DNA-binding domain"/>
    <property type="match status" value="1"/>
</dbReference>
<dbReference type="SUPFAM" id="SSF47459">
    <property type="entry name" value="HLH, helix-loop-helix DNA-binding domain"/>
    <property type="match status" value="1"/>
</dbReference>
<feature type="region of interest" description="Disordered" evidence="5">
    <location>
        <begin position="508"/>
        <end position="533"/>
    </location>
</feature>
<dbReference type="PaxDb" id="3218-PP1S93_114V6.1"/>
<dbReference type="GO" id="GO:0006357">
    <property type="term" value="P:regulation of transcription by RNA polymerase II"/>
    <property type="evidence" value="ECO:0000318"/>
    <property type="project" value="GO_Central"/>
</dbReference>
<evidence type="ECO:0000256" key="3">
    <source>
        <dbReference type="ARBA" id="ARBA00023163"/>
    </source>
</evidence>
<dbReference type="Pfam" id="PF00010">
    <property type="entry name" value="HLH"/>
    <property type="match status" value="1"/>
</dbReference>
<feature type="region of interest" description="Disordered" evidence="5">
    <location>
        <begin position="324"/>
        <end position="350"/>
    </location>
</feature>
<reference evidence="8" key="3">
    <citation type="submission" date="2020-12" db="UniProtKB">
        <authorList>
            <consortium name="EnsemblPlants"/>
        </authorList>
    </citation>
    <scope>IDENTIFICATION</scope>
</reference>
<dbReference type="KEGG" id="ppp:112282486"/>
<keyword evidence="2" id="KW-0805">Transcription regulation</keyword>
<dbReference type="Proteomes" id="UP000006727">
    <property type="component" value="Chromosome 5"/>
</dbReference>
<evidence type="ECO:0000259" key="6">
    <source>
        <dbReference type="PROSITE" id="PS50888"/>
    </source>
</evidence>
<dbReference type="EMBL" id="ABEU02000005">
    <property type="protein sequence ID" value="PNR54230.1"/>
    <property type="molecule type" value="Genomic_DNA"/>
</dbReference>
<comment type="subcellular location">
    <subcellularLocation>
        <location evidence="1">Nucleus</location>
    </subcellularLocation>
</comment>
<keyword evidence="4" id="KW-0539">Nucleus</keyword>
<dbReference type="Gramene" id="Pp3c5_19860V3.2">
    <property type="protein sequence ID" value="PAC:32953080.CDS.1"/>
    <property type="gene ID" value="Pp3c5_19860"/>
</dbReference>
<keyword evidence="3" id="KW-0804">Transcription</keyword>
<proteinExistence type="predicted"/>
<dbReference type="GO" id="GO:0005634">
    <property type="term" value="C:nucleus"/>
    <property type="evidence" value="ECO:0000318"/>
    <property type="project" value="GO_Central"/>
</dbReference>
<dbReference type="EnsemblPlants" id="Pp3c5_19860V3.2">
    <property type="protein sequence ID" value="PAC:32953080.CDS.1"/>
    <property type="gene ID" value="Pp3c5_19860"/>
</dbReference>
<dbReference type="Gramene" id="Pp3c5_19860V3.1">
    <property type="protein sequence ID" value="PAC:32953079.CDS.1"/>
    <property type="gene ID" value="Pp3c5_19860"/>
</dbReference>
<dbReference type="InterPro" id="IPR036638">
    <property type="entry name" value="HLH_DNA-bd_sf"/>
</dbReference>
<accession>A0A2K1KKC3</accession>
<reference evidence="7 9" key="2">
    <citation type="journal article" date="2018" name="Plant J.">
        <title>The Physcomitrella patens chromosome-scale assembly reveals moss genome structure and evolution.</title>
        <authorList>
            <person name="Lang D."/>
            <person name="Ullrich K.K."/>
            <person name="Murat F."/>
            <person name="Fuchs J."/>
            <person name="Jenkins J."/>
            <person name="Haas F.B."/>
            <person name="Piednoel M."/>
            <person name="Gundlach H."/>
            <person name="Van Bel M."/>
            <person name="Meyberg R."/>
            <person name="Vives C."/>
            <person name="Morata J."/>
            <person name="Symeonidi A."/>
            <person name="Hiss M."/>
            <person name="Muchero W."/>
            <person name="Kamisugi Y."/>
            <person name="Saleh O."/>
            <person name="Blanc G."/>
            <person name="Decker E.L."/>
            <person name="van Gessel N."/>
            <person name="Grimwood J."/>
            <person name="Hayes R.D."/>
            <person name="Graham S.W."/>
            <person name="Gunter L.E."/>
            <person name="McDaniel S.F."/>
            <person name="Hoernstein S.N.W."/>
            <person name="Larsson A."/>
            <person name="Li F.W."/>
            <person name="Perroud P.F."/>
            <person name="Phillips J."/>
            <person name="Ranjan P."/>
            <person name="Rokshar D.S."/>
            <person name="Rothfels C.J."/>
            <person name="Schneider L."/>
            <person name="Shu S."/>
            <person name="Stevenson D.W."/>
            <person name="Thummler F."/>
            <person name="Tillich M."/>
            <person name="Villarreal Aguilar J.C."/>
            <person name="Widiez T."/>
            <person name="Wong G.K."/>
            <person name="Wymore A."/>
            <person name="Zhang Y."/>
            <person name="Zimmer A.D."/>
            <person name="Quatrano R.S."/>
            <person name="Mayer K.F.X."/>
            <person name="Goodstein D."/>
            <person name="Casacuberta J.M."/>
            <person name="Vandepoele K."/>
            <person name="Reski R."/>
            <person name="Cuming A.C."/>
            <person name="Tuskan G.A."/>
            <person name="Maumus F."/>
            <person name="Salse J."/>
            <person name="Schmutz J."/>
            <person name="Rensing S.A."/>
        </authorList>
    </citation>
    <scope>NUCLEOTIDE SEQUENCE [LARGE SCALE GENOMIC DNA]</scope>
    <source>
        <strain evidence="8 9">cv. Gransden 2004</strain>
    </source>
</reference>
<dbReference type="PROSITE" id="PS50888">
    <property type="entry name" value="BHLH"/>
    <property type="match status" value="1"/>
</dbReference>
<protein>
    <recommendedName>
        <fullName evidence="6">BHLH domain-containing protein</fullName>
    </recommendedName>
</protein>
<dbReference type="SMART" id="SM00353">
    <property type="entry name" value="HLH"/>
    <property type="match status" value="1"/>
</dbReference>
<dbReference type="OrthoDB" id="2017571at2759"/>
<evidence type="ECO:0000256" key="1">
    <source>
        <dbReference type="ARBA" id="ARBA00004123"/>
    </source>
</evidence>
<dbReference type="RefSeq" id="XP_024375879.1">
    <property type="nucleotide sequence ID" value="XM_024520111.2"/>
</dbReference>
<dbReference type="InterPro" id="IPR045843">
    <property type="entry name" value="IND-like"/>
</dbReference>
<evidence type="ECO:0000313" key="9">
    <source>
        <dbReference type="Proteomes" id="UP000006727"/>
    </source>
</evidence>
<keyword evidence="9" id="KW-1185">Reference proteome</keyword>
<feature type="compositionally biased region" description="Low complexity" evidence="5">
    <location>
        <begin position="199"/>
        <end position="210"/>
    </location>
</feature>
<feature type="domain" description="BHLH" evidence="6">
    <location>
        <begin position="527"/>
        <end position="576"/>
    </location>
</feature>
<dbReference type="AlphaFoldDB" id="A0A2K1KKC3"/>
<dbReference type="GeneID" id="112282486"/>
<gene>
    <name evidence="8" type="primary">LOC112282486</name>
    <name evidence="7" type="ORF">PHYPA_007907</name>
</gene>
<dbReference type="InterPro" id="IPR011598">
    <property type="entry name" value="bHLH_dom"/>
</dbReference>
<name>A0A2K1KKC3_PHYPA</name>
<dbReference type="GO" id="GO:0000978">
    <property type="term" value="F:RNA polymerase II cis-regulatory region sequence-specific DNA binding"/>
    <property type="evidence" value="ECO:0000318"/>
    <property type="project" value="GO_Central"/>
</dbReference>
<dbReference type="GO" id="GO:0000981">
    <property type="term" value="F:DNA-binding transcription factor activity, RNA polymerase II-specific"/>
    <property type="evidence" value="ECO:0000318"/>
    <property type="project" value="GO_Central"/>
</dbReference>
<evidence type="ECO:0000313" key="7">
    <source>
        <dbReference type="EMBL" id="PNR54230.1"/>
    </source>
</evidence>
<feature type="region of interest" description="Disordered" evidence="5">
    <location>
        <begin position="190"/>
        <end position="210"/>
    </location>
</feature>
<dbReference type="PANTHER" id="PTHR45914">
    <property type="entry name" value="TRANSCRIPTION FACTOR HEC3-RELATED"/>
    <property type="match status" value="1"/>
</dbReference>
<dbReference type="GO" id="GO:0046983">
    <property type="term" value="F:protein dimerization activity"/>
    <property type="evidence" value="ECO:0007669"/>
    <property type="project" value="InterPro"/>
</dbReference>
<evidence type="ECO:0000256" key="5">
    <source>
        <dbReference type="SAM" id="MobiDB-lite"/>
    </source>
</evidence>
<evidence type="ECO:0000256" key="2">
    <source>
        <dbReference type="ARBA" id="ARBA00023015"/>
    </source>
</evidence>
<organism evidence="7">
    <name type="scientific">Physcomitrium patens</name>
    <name type="common">Spreading-leaved earth moss</name>
    <name type="synonym">Physcomitrella patens</name>
    <dbReference type="NCBI Taxonomy" id="3218"/>
    <lineage>
        <taxon>Eukaryota</taxon>
        <taxon>Viridiplantae</taxon>
        <taxon>Streptophyta</taxon>
        <taxon>Embryophyta</taxon>
        <taxon>Bryophyta</taxon>
        <taxon>Bryophytina</taxon>
        <taxon>Bryopsida</taxon>
        <taxon>Funariidae</taxon>
        <taxon>Funariales</taxon>
        <taxon>Funariaceae</taxon>
        <taxon>Physcomitrium</taxon>
    </lineage>
</organism>
<reference evidence="7 9" key="1">
    <citation type="journal article" date="2008" name="Science">
        <title>The Physcomitrella genome reveals evolutionary insights into the conquest of land by plants.</title>
        <authorList>
            <person name="Rensing S."/>
            <person name="Lang D."/>
            <person name="Zimmer A."/>
            <person name="Terry A."/>
            <person name="Salamov A."/>
            <person name="Shapiro H."/>
            <person name="Nishiyama T."/>
            <person name="Perroud P.-F."/>
            <person name="Lindquist E."/>
            <person name="Kamisugi Y."/>
            <person name="Tanahashi T."/>
            <person name="Sakakibara K."/>
            <person name="Fujita T."/>
            <person name="Oishi K."/>
            <person name="Shin-I T."/>
            <person name="Kuroki Y."/>
            <person name="Toyoda A."/>
            <person name="Suzuki Y."/>
            <person name="Hashimoto A."/>
            <person name="Yamaguchi K."/>
            <person name="Sugano A."/>
            <person name="Kohara Y."/>
            <person name="Fujiyama A."/>
            <person name="Anterola A."/>
            <person name="Aoki S."/>
            <person name="Ashton N."/>
            <person name="Barbazuk W.B."/>
            <person name="Barker E."/>
            <person name="Bennetzen J."/>
            <person name="Bezanilla M."/>
            <person name="Blankenship R."/>
            <person name="Cho S.H."/>
            <person name="Dutcher S."/>
            <person name="Estelle M."/>
            <person name="Fawcett J.A."/>
            <person name="Gundlach H."/>
            <person name="Hanada K."/>
            <person name="Heyl A."/>
            <person name="Hicks K.A."/>
            <person name="Hugh J."/>
            <person name="Lohr M."/>
            <person name="Mayer K."/>
            <person name="Melkozernov A."/>
            <person name="Murata T."/>
            <person name="Nelson D."/>
            <person name="Pils B."/>
            <person name="Prigge M."/>
            <person name="Reiss B."/>
            <person name="Renner T."/>
            <person name="Rombauts S."/>
            <person name="Rushton P."/>
            <person name="Sanderfoot A."/>
            <person name="Schween G."/>
            <person name="Shiu S.-H."/>
            <person name="Stueber K."/>
            <person name="Theodoulou F.L."/>
            <person name="Tu H."/>
            <person name="Van de Peer Y."/>
            <person name="Verrier P.J."/>
            <person name="Waters E."/>
            <person name="Wood A."/>
            <person name="Yang L."/>
            <person name="Cove D."/>
            <person name="Cuming A."/>
            <person name="Hasebe M."/>
            <person name="Lucas S."/>
            <person name="Mishler D.B."/>
            <person name="Reski R."/>
            <person name="Grigoriev I."/>
            <person name="Quatrano R.S."/>
            <person name="Boore J.L."/>
        </authorList>
    </citation>
    <scope>NUCLEOTIDE SEQUENCE [LARGE SCALE GENOMIC DNA]</scope>
    <source>
        <strain evidence="8 9">cv. Gransden 2004</strain>
    </source>
</reference>
<evidence type="ECO:0000256" key="4">
    <source>
        <dbReference type="ARBA" id="ARBA00023242"/>
    </source>
</evidence>
<feature type="compositionally biased region" description="Polar residues" evidence="5">
    <location>
        <begin position="324"/>
        <end position="349"/>
    </location>
</feature>
<evidence type="ECO:0000313" key="8">
    <source>
        <dbReference type="EnsemblPlants" id="PAC:32953079.CDS.1"/>
    </source>
</evidence>
<sequence length="611" mass="65374">MVARVEDCFLGREQGFGLSKFSWKWSQGSNQVAQCLRDGDVQHSNSFYDASRSGDLPTWSSNPSGMQGFTKGLHNVHYGVQPHHFLNATVVPESDQNDSVLNSNHGSSYVAARNQVANAITLAPGRAGVNSLAPGLARNPSFESINNTGSCSTPSFGVGSPETVFPAHPSDLGSRDSSDMMLRNRDQLTVGAYPESKVQPQLSDSQSNDSLSYGSQDAIVNCVDDFWSPQEAIDAVLPDFRLEAMPDEISDTGACGLSFSDGQLGSLVSTHHGHSTGDTGPYNYFRRGSELAASLSTMAHAAPAPDFCQSFLVGGVDDSENPMIGNSVNLSTRPSQLSIPPKLSSQAVFNGSPDHPGRLCWSHQPWSSSQHTSGSGSLDYIKQHNITSPTSLAGSSPSSPTTPLDQHLFASSTLQGTSPVGNISSVLKADEIQKKLAELIGANSNKRSFSAMLGTCAAGTAYGGSSASGGKETSLSLPSLGQGGANTDKFDAAALSALLYSNSPADQDFRSNFASPPAPKQRRRHGTATDPQSIAARTRREKFTDRIRILQSLVPNGERLDTVHMLSQTFEYVRFLQHKVWDLYNNKDSISEVKCEKWKEFVDATTGQVIV</sequence>
<dbReference type="EnsemblPlants" id="Pp3c5_19860V3.1">
    <property type="protein sequence ID" value="PAC:32953079.CDS.1"/>
    <property type="gene ID" value="Pp3c5_19860"/>
</dbReference>